<comment type="function">
    <text evidence="10">One of several proteins that assist in the late maturation steps of the functional core of the 30S ribosomal subunit. Helps release RbfA from mature subunits. May play a role in the assembly of ribosomal proteins into the subunit. Circularly permuted GTPase that catalyzes slow GTP hydrolysis, GTPase activity is stimulated by the 30S ribosomal subunit.</text>
</comment>
<keyword evidence="14" id="KW-1185">Reference proteome</keyword>
<keyword evidence="5 10" id="KW-0547">Nucleotide-binding</keyword>
<reference evidence="13 14" key="1">
    <citation type="submission" date="2024-06" db="EMBL/GenBank/DDBJ databases">
        <title>Chitinophaga defluvii sp. nov., isolated from municipal sewage.</title>
        <authorList>
            <person name="Zhang L."/>
        </authorList>
    </citation>
    <scope>NUCLEOTIDE SEQUENCE [LARGE SCALE GENOMIC DNA]</scope>
    <source>
        <strain evidence="13 14">H8</strain>
    </source>
</reference>
<dbReference type="NCBIfam" id="TIGR00157">
    <property type="entry name" value="ribosome small subunit-dependent GTPase A"/>
    <property type="match status" value="1"/>
</dbReference>
<comment type="caution">
    <text evidence="13">The sequence shown here is derived from an EMBL/GenBank/DDBJ whole genome shotgun (WGS) entry which is preliminary data.</text>
</comment>
<dbReference type="PROSITE" id="PS51721">
    <property type="entry name" value="G_CP"/>
    <property type="match status" value="1"/>
</dbReference>
<comment type="subunit">
    <text evidence="10">Monomer. Associates with 30S ribosomal subunit, binds 16S rRNA.</text>
</comment>
<comment type="cofactor">
    <cofactor evidence="10">
        <name>Zn(2+)</name>
        <dbReference type="ChEBI" id="CHEBI:29105"/>
    </cofactor>
    <text evidence="10">Binds 1 zinc ion per subunit.</text>
</comment>
<evidence type="ECO:0000256" key="10">
    <source>
        <dbReference type="HAMAP-Rule" id="MF_01820"/>
    </source>
</evidence>
<feature type="binding site" evidence="10">
    <location>
        <begin position="220"/>
        <end position="228"/>
    </location>
    <ligand>
        <name>GTP</name>
        <dbReference type="ChEBI" id="CHEBI:37565"/>
    </ligand>
</feature>
<evidence type="ECO:0000259" key="12">
    <source>
        <dbReference type="PROSITE" id="PS51721"/>
    </source>
</evidence>
<protein>
    <recommendedName>
        <fullName evidence="10">Small ribosomal subunit biogenesis GTPase RsgA</fullName>
        <ecNumber evidence="10">3.6.1.-</ecNumber>
    </recommendedName>
</protein>
<feature type="binding site" evidence="10">
    <location>
        <position position="307"/>
    </location>
    <ligand>
        <name>Zn(2+)</name>
        <dbReference type="ChEBI" id="CHEBI:29105"/>
    </ligand>
</feature>
<feature type="domain" description="CP-type G" evidence="12">
    <location>
        <begin position="109"/>
        <end position="278"/>
    </location>
</feature>
<evidence type="ECO:0000256" key="3">
    <source>
        <dbReference type="ARBA" id="ARBA00022723"/>
    </source>
</evidence>
<gene>
    <name evidence="10 13" type="primary">rsgA</name>
    <name evidence="13" type="ORF">ABR189_06920</name>
</gene>
<feature type="binding site" evidence="10">
    <location>
        <position position="302"/>
    </location>
    <ligand>
        <name>Zn(2+)</name>
        <dbReference type="ChEBI" id="CHEBI:29105"/>
    </ligand>
</feature>
<keyword evidence="8 10" id="KW-0694">RNA-binding</keyword>
<dbReference type="PANTHER" id="PTHR32120">
    <property type="entry name" value="SMALL RIBOSOMAL SUBUNIT BIOGENESIS GTPASE RSGA"/>
    <property type="match status" value="1"/>
</dbReference>
<evidence type="ECO:0000256" key="6">
    <source>
        <dbReference type="ARBA" id="ARBA00022801"/>
    </source>
</evidence>
<name>A0ABV2T239_9BACT</name>
<dbReference type="InterPro" id="IPR027417">
    <property type="entry name" value="P-loop_NTPase"/>
</dbReference>
<dbReference type="SUPFAM" id="SSF52540">
    <property type="entry name" value="P-loop containing nucleoside triphosphate hydrolases"/>
    <property type="match status" value="1"/>
</dbReference>
<keyword evidence="4 10" id="KW-0699">rRNA-binding</keyword>
<keyword evidence="9 10" id="KW-0342">GTP-binding</keyword>
<dbReference type="HAMAP" id="MF_01820">
    <property type="entry name" value="GTPase_RsgA"/>
    <property type="match status" value="1"/>
</dbReference>
<dbReference type="Proteomes" id="UP001549749">
    <property type="component" value="Unassembled WGS sequence"/>
</dbReference>
<dbReference type="EMBL" id="JBEXAC010000001">
    <property type="protein sequence ID" value="MET6997093.1"/>
    <property type="molecule type" value="Genomic_DNA"/>
</dbReference>
<dbReference type="Gene3D" id="3.40.50.300">
    <property type="entry name" value="P-loop containing nucleotide triphosphate hydrolases"/>
    <property type="match status" value="1"/>
</dbReference>
<comment type="similarity">
    <text evidence="10">Belongs to the TRAFAC class YlqF/YawG GTPase family. RsgA subfamily.</text>
</comment>
<evidence type="ECO:0000256" key="7">
    <source>
        <dbReference type="ARBA" id="ARBA00022833"/>
    </source>
</evidence>
<keyword evidence="7 10" id="KW-0862">Zinc</keyword>
<organism evidence="13 14">
    <name type="scientific">Chitinophaga defluvii</name>
    <dbReference type="NCBI Taxonomy" id="3163343"/>
    <lineage>
        <taxon>Bacteria</taxon>
        <taxon>Pseudomonadati</taxon>
        <taxon>Bacteroidota</taxon>
        <taxon>Chitinophagia</taxon>
        <taxon>Chitinophagales</taxon>
        <taxon>Chitinophagaceae</taxon>
        <taxon>Chitinophaga</taxon>
    </lineage>
</organism>
<dbReference type="EC" id="3.6.1.-" evidence="10"/>
<dbReference type="InterPro" id="IPR030378">
    <property type="entry name" value="G_CP_dom"/>
</dbReference>
<evidence type="ECO:0000259" key="11">
    <source>
        <dbReference type="PROSITE" id="PS50936"/>
    </source>
</evidence>
<dbReference type="RefSeq" id="WP_354659733.1">
    <property type="nucleotide sequence ID" value="NZ_JBEXAC010000001.1"/>
</dbReference>
<dbReference type="Pfam" id="PF03193">
    <property type="entry name" value="RsgA_GTPase"/>
    <property type="match status" value="1"/>
</dbReference>
<evidence type="ECO:0000256" key="2">
    <source>
        <dbReference type="ARBA" id="ARBA00022517"/>
    </source>
</evidence>
<evidence type="ECO:0000256" key="1">
    <source>
        <dbReference type="ARBA" id="ARBA00022490"/>
    </source>
</evidence>
<evidence type="ECO:0000256" key="9">
    <source>
        <dbReference type="ARBA" id="ARBA00023134"/>
    </source>
</evidence>
<dbReference type="InterPro" id="IPR010914">
    <property type="entry name" value="RsgA_GTPase_dom"/>
</dbReference>
<feature type="binding site" evidence="10">
    <location>
        <position position="309"/>
    </location>
    <ligand>
        <name>Zn(2+)</name>
        <dbReference type="ChEBI" id="CHEBI:29105"/>
    </ligand>
</feature>
<comment type="subcellular location">
    <subcellularLocation>
        <location evidence="10">Cytoplasm</location>
    </subcellularLocation>
</comment>
<evidence type="ECO:0000256" key="5">
    <source>
        <dbReference type="ARBA" id="ARBA00022741"/>
    </source>
</evidence>
<sequence>MQTYAWAKVLPMICPVNNTAMSLLLQYGWNTAFENNYANHKNNGLDVGRVLTINGYLYTLIGEAGIITAELSGTLLNGKESGDLPKVGDWVVFKAYEEQGYVIEVLPRLNELSRKMPGKGMDKQVIAANVDAALLLQGLDRDFNLMRIQRYLYQVANNGIGAIVVLNKKDLVENPQYYQREVASLGYQCPVVLTSALDNEGVAELASQHLEAGKTYALLGTSGAGKSTLMNALWGGILQKEGAVSMANSKGKHTTTYRSLVLIPNGCMVIDSPGMREFGITIATEEMEGTFHPQIAALAAHCKFGDCTHHQEPGCAVMAAMEEGTLPEVVYQSYLKLYREQQRYGTHAADRKRVERQFGRITRQAKDFRQKRKY</sequence>
<dbReference type="CDD" id="cd01854">
    <property type="entry name" value="YjeQ_EngC"/>
    <property type="match status" value="1"/>
</dbReference>
<feature type="binding site" evidence="10">
    <location>
        <begin position="167"/>
        <end position="170"/>
    </location>
    <ligand>
        <name>GTP</name>
        <dbReference type="ChEBI" id="CHEBI:37565"/>
    </ligand>
</feature>
<evidence type="ECO:0000313" key="13">
    <source>
        <dbReference type="EMBL" id="MET6997093.1"/>
    </source>
</evidence>
<feature type="binding site" evidence="10">
    <location>
        <position position="315"/>
    </location>
    <ligand>
        <name>Zn(2+)</name>
        <dbReference type="ChEBI" id="CHEBI:29105"/>
    </ligand>
</feature>
<evidence type="ECO:0000256" key="4">
    <source>
        <dbReference type="ARBA" id="ARBA00022730"/>
    </source>
</evidence>
<dbReference type="PROSITE" id="PS50936">
    <property type="entry name" value="ENGC_GTPASE"/>
    <property type="match status" value="1"/>
</dbReference>
<keyword evidence="1 10" id="KW-0963">Cytoplasm</keyword>
<keyword evidence="6 10" id="KW-0378">Hydrolase</keyword>
<dbReference type="Gene3D" id="1.10.40.50">
    <property type="entry name" value="Probable gtpase engc, domain 3"/>
    <property type="match status" value="1"/>
</dbReference>
<dbReference type="InterPro" id="IPR004881">
    <property type="entry name" value="Ribosome_biogen_GTPase_RsgA"/>
</dbReference>
<evidence type="ECO:0000313" key="14">
    <source>
        <dbReference type="Proteomes" id="UP001549749"/>
    </source>
</evidence>
<proteinExistence type="inferred from homology"/>
<keyword evidence="3 10" id="KW-0479">Metal-binding</keyword>
<feature type="domain" description="EngC GTPase" evidence="11">
    <location>
        <begin position="128"/>
        <end position="276"/>
    </location>
</feature>
<accession>A0ABV2T239</accession>
<keyword evidence="2 10" id="KW-0690">Ribosome biogenesis</keyword>
<dbReference type="PANTHER" id="PTHR32120:SF10">
    <property type="entry name" value="SMALL RIBOSOMAL SUBUNIT BIOGENESIS GTPASE RSGA"/>
    <property type="match status" value="1"/>
</dbReference>
<evidence type="ECO:0000256" key="8">
    <source>
        <dbReference type="ARBA" id="ARBA00022884"/>
    </source>
</evidence>